<dbReference type="EMBL" id="KZ308489">
    <property type="protein sequence ID" value="KAG8230460.1"/>
    <property type="molecule type" value="Genomic_DNA"/>
</dbReference>
<dbReference type="InterPro" id="IPR015421">
    <property type="entry name" value="PyrdxlP-dep_Trfase_major"/>
</dbReference>
<reference evidence="8" key="2">
    <citation type="submission" date="2017-10" db="EMBL/GenBank/DDBJ databases">
        <title>Ladona fulva Genome sequencing and assembly.</title>
        <authorList>
            <person name="Murali S."/>
            <person name="Richards S."/>
            <person name="Bandaranaike D."/>
            <person name="Bellair M."/>
            <person name="Blankenburg K."/>
            <person name="Chao H."/>
            <person name="Dinh H."/>
            <person name="Doddapaneni H."/>
            <person name="Dugan-Rocha S."/>
            <person name="Elkadiri S."/>
            <person name="Gnanaolivu R."/>
            <person name="Hernandez B."/>
            <person name="Skinner E."/>
            <person name="Javaid M."/>
            <person name="Lee S."/>
            <person name="Li M."/>
            <person name="Ming W."/>
            <person name="Munidasa M."/>
            <person name="Muniz J."/>
            <person name="Nguyen L."/>
            <person name="Hughes D."/>
            <person name="Osuji N."/>
            <person name="Pu L.-L."/>
            <person name="Puazo M."/>
            <person name="Qu C."/>
            <person name="Quiroz J."/>
            <person name="Raj R."/>
            <person name="Weissenberger G."/>
            <person name="Xin Y."/>
            <person name="Zou X."/>
            <person name="Han Y."/>
            <person name="Worley K."/>
            <person name="Muzny D."/>
            <person name="Gibbs R."/>
        </authorList>
    </citation>
    <scope>NUCLEOTIDE SEQUENCE</scope>
    <source>
        <strain evidence="8">Sampled in the wild</strain>
    </source>
</reference>
<dbReference type="Pfam" id="PF00155">
    <property type="entry name" value="Aminotran_1_2"/>
    <property type="match status" value="1"/>
</dbReference>
<evidence type="ECO:0000256" key="1">
    <source>
        <dbReference type="ARBA" id="ARBA00001933"/>
    </source>
</evidence>
<comment type="subunit">
    <text evidence="3">Homodimer.</text>
</comment>
<dbReference type="FunFam" id="3.90.1150.10:FF:000166">
    <property type="entry name" value="Kynurenine/alpha-aminoadipate aminotransferase, mitochondrial"/>
    <property type="match status" value="1"/>
</dbReference>
<dbReference type="Gene3D" id="3.40.640.10">
    <property type="entry name" value="Type I PLP-dependent aspartate aminotransferase-like (Major domain)"/>
    <property type="match status" value="1"/>
</dbReference>
<dbReference type="InterPro" id="IPR015424">
    <property type="entry name" value="PyrdxlP-dep_Trfase"/>
</dbReference>
<reference evidence="8" key="1">
    <citation type="submission" date="2013-04" db="EMBL/GenBank/DDBJ databases">
        <authorList>
            <person name="Qu J."/>
            <person name="Murali S.C."/>
            <person name="Bandaranaike D."/>
            <person name="Bellair M."/>
            <person name="Blankenburg K."/>
            <person name="Chao H."/>
            <person name="Dinh H."/>
            <person name="Doddapaneni H."/>
            <person name="Downs B."/>
            <person name="Dugan-Rocha S."/>
            <person name="Elkadiri S."/>
            <person name="Gnanaolivu R.D."/>
            <person name="Hernandez B."/>
            <person name="Javaid M."/>
            <person name="Jayaseelan J.C."/>
            <person name="Lee S."/>
            <person name="Li M."/>
            <person name="Ming W."/>
            <person name="Munidasa M."/>
            <person name="Muniz J."/>
            <person name="Nguyen L."/>
            <person name="Ongeri F."/>
            <person name="Osuji N."/>
            <person name="Pu L.-L."/>
            <person name="Puazo M."/>
            <person name="Qu C."/>
            <person name="Quiroz J."/>
            <person name="Raj R."/>
            <person name="Weissenberger G."/>
            <person name="Xin Y."/>
            <person name="Zou X."/>
            <person name="Han Y."/>
            <person name="Richards S."/>
            <person name="Worley K."/>
            <person name="Muzny D."/>
            <person name="Gibbs R."/>
        </authorList>
    </citation>
    <scope>NUCLEOTIDE SEQUENCE</scope>
    <source>
        <strain evidence="8">Sampled in the wild</strain>
    </source>
</reference>
<comment type="cofactor">
    <cofactor evidence="1">
        <name>pyridoxal 5'-phosphate</name>
        <dbReference type="ChEBI" id="CHEBI:597326"/>
    </cofactor>
</comment>
<evidence type="ECO:0000259" key="7">
    <source>
        <dbReference type="Pfam" id="PF00155"/>
    </source>
</evidence>
<evidence type="ECO:0000256" key="5">
    <source>
        <dbReference type="ARBA" id="ARBA00022679"/>
    </source>
</evidence>
<evidence type="ECO:0000256" key="6">
    <source>
        <dbReference type="ARBA" id="ARBA00022898"/>
    </source>
</evidence>
<dbReference type="GO" id="GO:0030170">
    <property type="term" value="F:pyridoxal phosphate binding"/>
    <property type="evidence" value="ECO:0007669"/>
    <property type="project" value="InterPro"/>
</dbReference>
<organism evidence="8 9">
    <name type="scientific">Ladona fulva</name>
    <name type="common">Scarce chaser dragonfly</name>
    <name type="synonym">Libellula fulva</name>
    <dbReference type="NCBI Taxonomy" id="123851"/>
    <lineage>
        <taxon>Eukaryota</taxon>
        <taxon>Metazoa</taxon>
        <taxon>Ecdysozoa</taxon>
        <taxon>Arthropoda</taxon>
        <taxon>Hexapoda</taxon>
        <taxon>Insecta</taxon>
        <taxon>Pterygota</taxon>
        <taxon>Palaeoptera</taxon>
        <taxon>Odonata</taxon>
        <taxon>Epiprocta</taxon>
        <taxon>Anisoptera</taxon>
        <taxon>Libelluloidea</taxon>
        <taxon>Libellulidae</taxon>
        <taxon>Ladona</taxon>
    </lineage>
</organism>
<comment type="similarity">
    <text evidence="2">Belongs to the class-I pyridoxal-phosphate-dependent aminotransferase family.</text>
</comment>
<keyword evidence="4" id="KW-0032">Aminotransferase</keyword>
<evidence type="ECO:0000256" key="2">
    <source>
        <dbReference type="ARBA" id="ARBA00007441"/>
    </source>
</evidence>
<dbReference type="InterPro" id="IPR050859">
    <property type="entry name" value="Class-I_PLP-dep_aminotransf"/>
</dbReference>
<dbReference type="FunFam" id="3.40.640.10:FF:000053">
    <property type="entry name" value="Aminotransferase, class I"/>
    <property type="match status" value="1"/>
</dbReference>
<evidence type="ECO:0000313" key="8">
    <source>
        <dbReference type="EMBL" id="KAG8230460.1"/>
    </source>
</evidence>
<evidence type="ECO:0000256" key="3">
    <source>
        <dbReference type="ARBA" id="ARBA00011738"/>
    </source>
</evidence>
<accession>A0A8K0KB13</accession>
<dbReference type="Proteomes" id="UP000792457">
    <property type="component" value="Unassembled WGS sequence"/>
</dbReference>
<dbReference type="AlphaFoldDB" id="A0A8K0KB13"/>
<dbReference type="PANTHER" id="PTHR42790:SF19">
    <property type="entry name" value="KYNURENINE_ALPHA-AMINOADIPATE AMINOTRANSFERASE, MITOCHONDRIAL"/>
    <property type="match status" value="1"/>
</dbReference>
<dbReference type="OrthoDB" id="691673at2759"/>
<dbReference type="SUPFAM" id="SSF53383">
    <property type="entry name" value="PLP-dependent transferases"/>
    <property type="match status" value="1"/>
</dbReference>
<keyword evidence="5" id="KW-0808">Transferase</keyword>
<gene>
    <name evidence="8" type="ORF">J437_LFUL009949</name>
</gene>
<dbReference type="CDD" id="cd00609">
    <property type="entry name" value="AAT_like"/>
    <property type="match status" value="1"/>
</dbReference>
<sequence>MIYTIRNSFLKSRPTGLMSYVRKSTSGSSAMDYNRFLNPFSAKREPSLIRELTKIYANSPPGTIFLAGGLPNAGTFPFAETNVKLKDGTTFSLSGRSLEAALQYQPTQGYPPLVKKLKEFQIKTHNPPNWDNYEMIITAGSQDGLCKTIEMSLEEEEPIVVQDPIYTGTMAIVKPFRSRLIPIEQDKDGMCPDALRKALQNFFKDQDKRSSKGVPKLMYINPTGANPTGSVLTLERKKEIYKLACEYDLLILEDDPYYFLHFQKENPVSFLSLDTEGRVMRYDSFSKVLSSGIRVGFVTGPKPLVKMLELHMQVSTLHTSSLTQVIIHNLLESWGPEDLHGHFKSIQTFYKSKRDIMLDAAKKYLTGLAEWTVPEAGMFLWIKVNDVVDTYDMVMERGAKKNVLFVPGRAFMTDPSQPCQYIRASYTVPTPEEIDTGMARLADLIREEKDLQK</sequence>
<comment type="caution">
    <text evidence="8">The sequence shown here is derived from an EMBL/GenBank/DDBJ whole genome shotgun (WGS) entry which is preliminary data.</text>
</comment>
<protein>
    <recommendedName>
        <fullName evidence="7">Aminotransferase class I/classII large domain-containing protein</fullName>
    </recommendedName>
</protein>
<feature type="domain" description="Aminotransferase class I/classII large" evidence="7">
    <location>
        <begin position="100"/>
        <end position="441"/>
    </location>
</feature>
<dbReference type="GO" id="GO:0016212">
    <property type="term" value="F:kynurenine-oxoglutarate transaminase activity"/>
    <property type="evidence" value="ECO:0007669"/>
    <property type="project" value="TreeGrafter"/>
</dbReference>
<dbReference type="InterPro" id="IPR004839">
    <property type="entry name" value="Aminotransferase_I/II_large"/>
</dbReference>
<keyword evidence="9" id="KW-1185">Reference proteome</keyword>
<evidence type="ECO:0000256" key="4">
    <source>
        <dbReference type="ARBA" id="ARBA00022576"/>
    </source>
</evidence>
<keyword evidence="6" id="KW-0663">Pyridoxal phosphate</keyword>
<evidence type="ECO:0000313" key="9">
    <source>
        <dbReference type="Proteomes" id="UP000792457"/>
    </source>
</evidence>
<dbReference type="GO" id="GO:1901605">
    <property type="term" value="P:alpha-amino acid metabolic process"/>
    <property type="evidence" value="ECO:0007669"/>
    <property type="project" value="TreeGrafter"/>
</dbReference>
<dbReference type="PANTHER" id="PTHR42790">
    <property type="entry name" value="AMINOTRANSFERASE"/>
    <property type="match status" value="1"/>
</dbReference>
<proteinExistence type="inferred from homology"/>
<name>A0A8K0KB13_LADFU</name>